<gene>
    <name evidence="7" type="ORF">EJP69_13920</name>
</gene>
<feature type="transmembrane region" description="Helical" evidence="6">
    <location>
        <begin position="234"/>
        <end position="259"/>
    </location>
</feature>
<evidence type="ECO:0000256" key="6">
    <source>
        <dbReference type="SAM" id="Phobius"/>
    </source>
</evidence>
<dbReference type="Proteomes" id="UP000267418">
    <property type="component" value="Unassembled WGS sequence"/>
</dbReference>
<keyword evidence="5 6" id="KW-0472">Membrane</keyword>
<dbReference type="PANTHER" id="PTHR30482">
    <property type="entry name" value="HIGH-AFFINITY BRANCHED-CHAIN AMINO ACID TRANSPORT SYSTEM PERMEASE"/>
    <property type="match status" value="1"/>
</dbReference>
<dbReference type="OrthoDB" id="3460090at2"/>
<evidence type="ECO:0000256" key="3">
    <source>
        <dbReference type="ARBA" id="ARBA00022692"/>
    </source>
</evidence>
<dbReference type="AlphaFoldDB" id="A0A431TP20"/>
<dbReference type="Pfam" id="PF02653">
    <property type="entry name" value="BPD_transp_2"/>
    <property type="match status" value="1"/>
</dbReference>
<dbReference type="RefSeq" id="WP_126470686.1">
    <property type="nucleotide sequence ID" value="NZ_RXOE01000002.1"/>
</dbReference>
<accession>A0A431TP20</accession>
<feature type="transmembrane region" description="Helical" evidence="6">
    <location>
        <begin position="147"/>
        <end position="165"/>
    </location>
</feature>
<keyword evidence="3 6" id="KW-0812">Transmembrane</keyword>
<evidence type="ECO:0000256" key="1">
    <source>
        <dbReference type="ARBA" id="ARBA00004651"/>
    </source>
</evidence>
<feature type="transmembrane region" description="Helical" evidence="6">
    <location>
        <begin position="80"/>
        <end position="99"/>
    </location>
</feature>
<feature type="transmembrane region" description="Helical" evidence="6">
    <location>
        <begin position="56"/>
        <end position="74"/>
    </location>
</feature>
<dbReference type="GO" id="GO:0005886">
    <property type="term" value="C:plasma membrane"/>
    <property type="evidence" value="ECO:0007669"/>
    <property type="project" value="UniProtKB-SubCell"/>
</dbReference>
<organism evidence="7 8">
    <name type="scientific">Variovorax gossypii</name>
    <dbReference type="NCBI Taxonomy" id="1679495"/>
    <lineage>
        <taxon>Bacteria</taxon>
        <taxon>Pseudomonadati</taxon>
        <taxon>Pseudomonadota</taxon>
        <taxon>Betaproteobacteria</taxon>
        <taxon>Burkholderiales</taxon>
        <taxon>Comamonadaceae</taxon>
        <taxon>Variovorax</taxon>
    </lineage>
</organism>
<dbReference type="GO" id="GO:0015658">
    <property type="term" value="F:branched-chain amino acid transmembrane transporter activity"/>
    <property type="evidence" value="ECO:0007669"/>
    <property type="project" value="InterPro"/>
</dbReference>
<evidence type="ECO:0000256" key="2">
    <source>
        <dbReference type="ARBA" id="ARBA00022475"/>
    </source>
</evidence>
<dbReference type="InterPro" id="IPR001851">
    <property type="entry name" value="ABC_transp_permease"/>
</dbReference>
<feature type="transmembrane region" description="Helical" evidence="6">
    <location>
        <begin position="271"/>
        <end position="290"/>
    </location>
</feature>
<dbReference type="PANTHER" id="PTHR30482:SF17">
    <property type="entry name" value="ABC TRANSPORTER ATP-BINDING PROTEIN"/>
    <property type="match status" value="1"/>
</dbReference>
<proteinExistence type="predicted"/>
<keyword evidence="8" id="KW-1185">Reference proteome</keyword>
<keyword evidence="4 6" id="KW-1133">Transmembrane helix</keyword>
<keyword evidence="2" id="KW-1003">Cell membrane</keyword>
<sequence length="325" mass="34413">MPRKITFLLALIAVLGLPLVLSSGSLASEVLIYALAALGCNLLLGYTGLLSFGQGIFFGLGSYTIAILLTRLQLPMPLALAAAVAMGAFGAAVVGWVAIRQRGTYFVMLTLAFAQMFYFIAYTATGLTGGDNGLLDVPRPGFMDTPWKYYAFVAVVFLVAFGLLLRVTDSVFGRTLLAIRDNEDRAAAVGYDLKRFKLLAFVISGAVTGLAGGLHAMMTGIAPLSNAEYHTSEMILVITVIGGTGNLFASVLGSAFYVLLADWLSTLWPRWLLLLGLLLIGVSIGMQRGLWGLGEGAWKRIFRKTPAAPAAPVAPVSPAAQGEKA</sequence>
<evidence type="ECO:0000256" key="4">
    <source>
        <dbReference type="ARBA" id="ARBA00022989"/>
    </source>
</evidence>
<dbReference type="CDD" id="cd06581">
    <property type="entry name" value="TM_PBP1_LivM_like"/>
    <property type="match status" value="1"/>
</dbReference>
<dbReference type="EMBL" id="RXOE01000002">
    <property type="protein sequence ID" value="RTQ35461.1"/>
    <property type="molecule type" value="Genomic_DNA"/>
</dbReference>
<evidence type="ECO:0000313" key="7">
    <source>
        <dbReference type="EMBL" id="RTQ35461.1"/>
    </source>
</evidence>
<comment type="caution">
    <text evidence="7">The sequence shown here is derived from an EMBL/GenBank/DDBJ whole genome shotgun (WGS) entry which is preliminary data.</text>
</comment>
<protein>
    <submittedName>
        <fullName evidence="7">Branched-chain amino acid ABC transporter permease</fullName>
    </submittedName>
</protein>
<feature type="transmembrane region" description="Helical" evidence="6">
    <location>
        <begin position="106"/>
        <end position="127"/>
    </location>
</feature>
<feature type="transmembrane region" description="Helical" evidence="6">
    <location>
        <begin position="32"/>
        <end position="49"/>
    </location>
</feature>
<comment type="subcellular location">
    <subcellularLocation>
        <location evidence="1">Cell membrane</location>
        <topology evidence="1">Multi-pass membrane protein</topology>
    </subcellularLocation>
</comment>
<evidence type="ECO:0000313" key="8">
    <source>
        <dbReference type="Proteomes" id="UP000267418"/>
    </source>
</evidence>
<evidence type="ECO:0000256" key="5">
    <source>
        <dbReference type="ARBA" id="ARBA00023136"/>
    </source>
</evidence>
<dbReference type="InterPro" id="IPR043428">
    <property type="entry name" value="LivM-like"/>
</dbReference>
<name>A0A431TP20_9BURK</name>
<reference evidence="7 8" key="1">
    <citation type="submission" date="2018-12" db="EMBL/GenBank/DDBJ databases">
        <title>The genome of Variovorax gossypii DSM 100435.</title>
        <authorList>
            <person name="Gao J."/>
            <person name="Sun J."/>
        </authorList>
    </citation>
    <scope>NUCLEOTIDE SEQUENCE [LARGE SCALE GENOMIC DNA]</scope>
    <source>
        <strain evidence="7 8">DSM 100435</strain>
    </source>
</reference>
<feature type="transmembrane region" description="Helical" evidence="6">
    <location>
        <begin position="198"/>
        <end position="222"/>
    </location>
</feature>